<dbReference type="SUPFAM" id="SSF49723">
    <property type="entry name" value="Lipase/lipooxygenase domain (PLAT/LH2 domain)"/>
    <property type="match status" value="1"/>
</dbReference>
<name>A0AAW1K758_SAPOF</name>
<sequence length="198" mass="22035">MAINKCLVNLFILLLFFCSVALSSIEVAQSIDVQNQIKPLQGDENSCVYTVYIRTSKTWNAGTDSIISVAFYDITGNGILIKDLEAWGGVMGQGYDYYERGNLDIFTGRGPCLESPICSMKLMSDGTGEHHGWYCNYVEVTSTGSHRGCGQELFTVEQWLALDRSPHELTAVRDNCKDDRLGRDDDIVYFGDAVLVTF</sequence>
<evidence type="ECO:0000259" key="3">
    <source>
        <dbReference type="PROSITE" id="PS50095"/>
    </source>
</evidence>
<proteinExistence type="predicted"/>
<gene>
    <name evidence="4" type="ORF">RND81_06G027400</name>
</gene>
<dbReference type="EMBL" id="JBDFQZ010000006">
    <property type="protein sequence ID" value="KAK9713444.1"/>
    <property type="molecule type" value="Genomic_DNA"/>
</dbReference>
<organism evidence="4 5">
    <name type="scientific">Saponaria officinalis</name>
    <name type="common">Common soapwort</name>
    <name type="synonym">Lychnis saponaria</name>
    <dbReference type="NCBI Taxonomy" id="3572"/>
    <lineage>
        <taxon>Eukaryota</taxon>
        <taxon>Viridiplantae</taxon>
        <taxon>Streptophyta</taxon>
        <taxon>Embryophyta</taxon>
        <taxon>Tracheophyta</taxon>
        <taxon>Spermatophyta</taxon>
        <taxon>Magnoliopsida</taxon>
        <taxon>eudicotyledons</taxon>
        <taxon>Gunneridae</taxon>
        <taxon>Pentapetalae</taxon>
        <taxon>Caryophyllales</taxon>
        <taxon>Caryophyllaceae</taxon>
        <taxon>Caryophylleae</taxon>
        <taxon>Saponaria</taxon>
    </lineage>
</organism>
<dbReference type="InterPro" id="IPR001024">
    <property type="entry name" value="PLAT/LH2_dom"/>
</dbReference>
<dbReference type="Gene3D" id="2.60.60.20">
    <property type="entry name" value="PLAT/LH2 domain"/>
    <property type="match status" value="1"/>
</dbReference>
<accession>A0AAW1K758</accession>
<dbReference type="PROSITE" id="PS50095">
    <property type="entry name" value="PLAT"/>
    <property type="match status" value="1"/>
</dbReference>
<evidence type="ECO:0000313" key="4">
    <source>
        <dbReference type="EMBL" id="KAK9713444.1"/>
    </source>
</evidence>
<dbReference type="AlphaFoldDB" id="A0AAW1K758"/>
<evidence type="ECO:0000256" key="2">
    <source>
        <dbReference type="SAM" id="SignalP"/>
    </source>
</evidence>
<keyword evidence="5" id="KW-1185">Reference proteome</keyword>
<feature type="domain" description="PLAT" evidence="3">
    <location>
        <begin position="47"/>
        <end position="174"/>
    </location>
</feature>
<evidence type="ECO:0000256" key="1">
    <source>
        <dbReference type="PROSITE-ProRule" id="PRU00152"/>
    </source>
</evidence>
<dbReference type="PANTHER" id="PTHR31718">
    <property type="entry name" value="PLAT DOMAIN-CONTAINING PROTEIN"/>
    <property type="match status" value="1"/>
</dbReference>
<dbReference type="InterPro" id="IPR036392">
    <property type="entry name" value="PLAT/LH2_dom_sf"/>
</dbReference>
<comment type="caution">
    <text evidence="4">The sequence shown here is derived from an EMBL/GenBank/DDBJ whole genome shotgun (WGS) entry which is preliminary data.</text>
</comment>
<dbReference type="PANTHER" id="PTHR31718:SF0">
    <property type="entry name" value="PLAT DOMAIN-CONTAINING PROTEIN 2"/>
    <property type="match status" value="1"/>
</dbReference>
<dbReference type="Proteomes" id="UP001443914">
    <property type="component" value="Unassembled WGS sequence"/>
</dbReference>
<dbReference type="Pfam" id="PF06232">
    <property type="entry name" value="ATS3"/>
    <property type="match status" value="1"/>
</dbReference>
<keyword evidence="2" id="KW-0732">Signal</keyword>
<feature type="chain" id="PRO_5043833617" description="PLAT domain-containing protein" evidence="2">
    <location>
        <begin position="24"/>
        <end position="198"/>
    </location>
</feature>
<feature type="signal peptide" evidence="2">
    <location>
        <begin position="1"/>
        <end position="23"/>
    </location>
</feature>
<reference evidence="4" key="1">
    <citation type="submission" date="2024-03" db="EMBL/GenBank/DDBJ databases">
        <title>WGS assembly of Saponaria officinalis var. Norfolk2.</title>
        <authorList>
            <person name="Jenkins J."/>
            <person name="Shu S."/>
            <person name="Grimwood J."/>
            <person name="Barry K."/>
            <person name="Goodstein D."/>
            <person name="Schmutz J."/>
            <person name="Leebens-Mack J."/>
            <person name="Osbourn A."/>
        </authorList>
    </citation>
    <scope>NUCLEOTIDE SEQUENCE [LARGE SCALE GENOMIC DNA]</scope>
    <source>
        <strain evidence="4">JIC</strain>
    </source>
</reference>
<dbReference type="InterPro" id="IPR010417">
    <property type="entry name" value="Embryo-specific_ATS3"/>
</dbReference>
<comment type="caution">
    <text evidence="1">Lacks conserved residue(s) required for the propagation of feature annotation.</text>
</comment>
<evidence type="ECO:0000313" key="5">
    <source>
        <dbReference type="Proteomes" id="UP001443914"/>
    </source>
</evidence>
<protein>
    <recommendedName>
        <fullName evidence="3">PLAT domain-containing protein</fullName>
    </recommendedName>
</protein>
<dbReference type="CDD" id="cd01754">
    <property type="entry name" value="PLAT_plant_stress"/>
    <property type="match status" value="1"/>
</dbReference>